<reference evidence="3" key="1">
    <citation type="journal article" date="2020" name="bioRxiv">
        <title>Comparative genomics of Chlamydomonas.</title>
        <authorList>
            <person name="Craig R.J."/>
            <person name="Hasan A.R."/>
            <person name="Ness R.W."/>
            <person name="Keightley P.D."/>
        </authorList>
    </citation>
    <scope>NUCLEOTIDE SEQUENCE</scope>
    <source>
        <strain evidence="3">CCAP 11/173</strain>
    </source>
</reference>
<feature type="region of interest" description="Disordered" evidence="1">
    <location>
        <begin position="704"/>
        <end position="810"/>
    </location>
</feature>
<evidence type="ECO:0000313" key="4">
    <source>
        <dbReference type="Proteomes" id="UP000613740"/>
    </source>
</evidence>
<dbReference type="GO" id="GO:0000118">
    <property type="term" value="C:histone deacetylase complex"/>
    <property type="evidence" value="ECO:0007669"/>
    <property type="project" value="TreeGrafter"/>
</dbReference>
<feature type="region of interest" description="Disordered" evidence="1">
    <location>
        <begin position="85"/>
        <end position="108"/>
    </location>
</feature>
<organism evidence="3 4">
    <name type="scientific">Chlamydomonas schloesseri</name>
    <dbReference type="NCBI Taxonomy" id="2026947"/>
    <lineage>
        <taxon>Eukaryota</taxon>
        <taxon>Viridiplantae</taxon>
        <taxon>Chlorophyta</taxon>
        <taxon>core chlorophytes</taxon>
        <taxon>Chlorophyceae</taxon>
        <taxon>CS clade</taxon>
        <taxon>Chlamydomonadales</taxon>
        <taxon>Chlamydomonadaceae</taxon>
        <taxon>Chlamydomonas</taxon>
    </lineage>
</organism>
<feature type="compositionally biased region" description="Low complexity" evidence="1">
    <location>
        <begin position="866"/>
        <end position="877"/>
    </location>
</feature>
<sequence>MVLGATGSLAHLNLQAHPVSASASGEPPIGREAELLDTHSSGGCHGSPQHHHAYDGCRGAPGDGRDGISHAASSGALLQLAPLSHRAHSPSVSTGSAREGVAMPPPVSERVGLGRFSASTPQFEARGMSPLVEVGGAEGGSNHQHYSQGHIGYDGSTRTGGGVGAGGGAPAQLASPFRHPAAAGLVAVEVQPGDMAAGAAEDDGAVTSAAEAPDGVHAGTGAASDYDSMMPPPPPPPHGFGTPGRSRLGSATIGHGGEVAAASAAAAAAGAAAGIAAGPSGTGIMSPMGSALSEHMPRTASLPLMMSGGTVVPQGMTAAIPIAIAGVGASGRARATTVHTPPPPAASMGAGGMGLGVGVSPSGAAPANHLRGPAQSVDYHFVQTHMAPQQQQPPQQQQQQQQFLNHSESAALVTLPQHFVGSVSPSRPVFQSPLHPAPASVLFPAAGDGAAAANAPGGDVRGAVSNGSGPAAGGLGLQLQVPQLLSPRAANGDAGAGGFFGGFAAAAGGTGTPGGAAPMSCRGPEPSPRAFMPGSPAPPLFAAAAGGSGGGGGSGLHQDPGSYYATPREDVHEHLHHFADGGGAAPAAGRSGNSCVFGSSLMGAGGMEAAAMHLRGMNGGVVGTGVDDAGGGAEDRDEDAMDAMEERASSITSSSSCGAAAHGFPQSFAGQSFHTPAGPSFHAPPALLQSAHCHVLATGAAEGQAVSGGVDSDGDEEFEDAVEADDAAQAHESHSQGDAGPAEPPGQHQQAGSSAERLLLHQQQPRAATSGGAPPHQQQLHPDATAQSYPHPNAQSHAQLQQHQHQQQHQQLFVQAIASEDHDAAPGQVPASPRLHLPHLQQLQHTQPAGASPTASPFHQSHALLQQQQEAEQTAASQPPPHAPQSPHVTHLQPQAAHRSSLHTAAVAAGAASQQSPVHVHHPHGRQYPDLEDHQEEEEDDVLDDYDDGGAAEEEEDAAATAAAADGEVVDVDGYGPAGDEEDDLLEDEEELEDDEEEDEDEDEEDGRYAAGVGWGGAAGSGPYVSSSYCMEHHYCVNCTRAFWGSVCRYCNHPAGTEVVAPEVLAAAVRCVAEGAAALAAAATAGVDGAGPAADAAAAAASPDSAAVAAAGAGAGLGSGQGVLLAYDDRCRAHLEETSPGNAADKGRSHPERPERVAAIMTRLYASGLLPRFERIEGREATTVELVAVHDADLVAELQAATEQAARAAARAAAREAGAAGAVASGSDGGLASGAAGGGGAAAMMSDSGMADAFTARRSPHILDCYFNAATAGCARLAAGSAAEVARRVVSGAARHGAAIIRPPGHHAESSVAMGFCYYNNAAVAARAAQAAGARRVVVMDWDVHHGNGTQRILYDDPSVLYMSTHRYDHGTYYPGTGDASEVGTGAGEGFTVNVPWNVSGVRDADMLAAFRHVILPIASEFRPDLVIVSAGFDAVEGDPLGGCRVSPAAFGHFTALLSSLAPSVLLLEGGYNLTATAAATEACLRVLLGEAPQELPAPLGVGGGGGGEGGGGEAWAAAALGGVSDSALESIRLALRVQAQYWSSARESQRLVEAAVEERRQRQLARMAAAQASGALQPHEHWGWHVQMQSTPPPHQQHAQVAAAAVTQSPQHVPRADGSPHAVSADTSGMAGAAAAPRCDSLTPPPPPPPPPPPAPEAGLDQDTDLVGDPRSHNAPVFSGLGGVGSVAGVSVGGIAAMAGCDSYVVEDEEERERPSRRVMDVSMSGNLDFGPEPMQDIDGDAHMS</sequence>
<dbReference type="Proteomes" id="UP000613740">
    <property type="component" value="Unassembled WGS sequence"/>
</dbReference>
<dbReference type="EMBL" id="JAEHOD010000001">
    <property type="protein sequence ID" value="KAG2455080.1"/>
    <property type="molecule type" value="Genomic_DNA"/>
</dbReference>
<keyword evidence="4" id="KW-1185">Reference proteome</keyword>
<feature type="region of interest" description="Disordered" evidence="1">
    <location>
        <begin position="139"/>
        <end position="167"/>
    </location>
</feature>
<dbReference type="InterPro" id="IPR037138">
    <property type="entry name" value="His_deacetylse_dom_sf"/>
</dbReference>
<dbReference type="InterPro" id="IPR023801">
    <property type="entry name" value="His_deacetylse_dom"/>
</dbReference>
<dbReference type="PANTHER" id="PTHR10625">
    <property type="entry name" value="HISTONE DEACETYLASE HDAC1-RELATED"/>
    <property type="match status" value="1"/>
</dbReference>
<feature type="compositionally biased region" description="Acidic residues" evidence="1">
    <location>
        <begin position="712"/>
        <end position="726"/>
    </location>
</feature>
<feature type="region of interest" description="Disordered" evidence="1">
    <location>
        <begin position="1587"/>
        <end position="1675"/>
    </location>
</feature>
<name>A0A835WWI8_9CHLO</name>
<dbReference type="PRINTS" id="PR01270">
    <property type="entry name" value="HDASUPER"/>
</dbReference>
<dbReference type="GO" id="GO:0005737">
    <property type="term" value="C:cytoplasm"/>
    <property type="evidence" value="ECO:0007669"/>
    <property type="project" value="TreeGrafter"/>
</dbReference>
<feature type="domain" description="Histone deacetylase" evidence="2">
    <location>
        <begin position="1150"/>
        <end position="1487"/>
    </location>
</feature>
<dbReference type="PANTHER" id="PTHR10625:SF25">
    <property type="entry name" value="HISTONE DEACETYLASE 18-RELATED"/>
    <property type="match status" value="1"/>
</dbReference>
<feature type="compositionally biased region" description="Polar residues" evidence="1">
    <location>
        <begin position="776"/>
        <end position="790"/>
    </location>
</feature>
<dbReference type="Pfam" id="PF00850">
    <property type="entry name" value="Hist_deacetyl"/>
    <property type="match status" value="1"/>
</dbReference>
<feature type="region of interest" description="Disordered" evidence="1">
    <location>
        <begin position="198"/>
        <end position="251"/>
    </location>
</feature>
<feature type="compositionally biased region" description="Pro residues" evidence="1">
    <location>
        <begin position="1644"/>
        <end position="1657"/>
    </location>
</feature>
<dbReference type="InterPro" id="IPR000286">
    <property type="entry name" value="HDACs"/>
</dbReference>
<feature type="compositionally biased region" description="Low complexity" evidence="1">
    <location>
        <begin position="959"/>
        <end position="975"/>
    </location>
</feature>
<feature type="compositionally biased region" description="Low complexity" evidence="1">
    <location>
        <begin position="794"/>
        <end position="810"/>
    </location>
</feature>
<feature type="region of interest" description="Disordered" evidence="1">
    <location>
        <begin position="1706"/>
        <end position="1746"/>
    </location>
</feature>
<accession>A0A835WWI8</accession>
<feature type="region of interest" description="Disordered" evidence="1">
    <location>
        <begin position="627"/>
        <end position="659"/>
    </location>
</feature>
<feature type="compositionally biased region" description="Low complexity" evidence="1">
    <location>
        <begin position="1597"/>
        <end position="1612"/>
    </location>
</feature>
<dbReference type="InterPro" id="IPR023696">
    <property type="entry name" value="Ureohydrolase_dom_sf"/>
</dbReference>
<dbReference type="OrthoDB" id="424012at2759"/>
<feature type="compositionally biased region" description="Acidic residues" evidence="1">
    <location>
        <begin position="979"/>
        <end position="1006"/>
    </location>
</feature>
<dbReference type="GO" id="GO:0040029">
    <property type="term" value="P:epigenetic regulation of gene expression"/>
    <property type="evidence" value="ECO:0007669"/>
    <property type="project" value="TreeGrafter"/>
</dbReference>
<evidence type="ECO:0000313" key="3">
    <source>
        <dbReference type="EMBL" id="KAG2455080.1"/>
    </source>
</evidence>
<dbReference type="GO" id="GO:0004407">
    <property type="term" value="F:histone deacetylase activity"/>
    <property type="evidence" value="ECO:0007669"/>
    <property type="project" value="TreeGrafter"/>
</dbReference>
<protein>
    <recommendedName>
        <fullName evidence="2">Histone deacetylase domain-containing protein</fullName>
    </recommendedName>
</protein>
<proteinExistence type="predicted"/>
<evidence type="ECO:0000259" key="2">
    <source>
        <dbReference type="Pfam" id="PF00850"/>
    </source>
</evidence>
<feature type="compositionally biased region" description="Acidic residues" evidence="1">
    <location>
        <begin position="933"/>
        <end position="958"/>
    </location>
</feature>
<feature type="region of interest" description="Disordered" evidence="1">
    <location>
        <begin position="866"/>
        <end position="1014"/>
    </location>
</feature>
<feature type="region of interest" description="Disordered" evidence="1">
    <location>
        <begin position="36"/>
        <end position="70"/>
    </location>
</feature>
<feature type="compositionally biased region" description="Low complexity" evidence="1">
    <location>
        <begin position="649"/>
        <end position="659"/>
    </location>
</feature>
<evidence type="ECO:0000256" key="1">
    <source>
        <dbReference type="SAM" id="MobiDB-lite"/>
    </source>
</evidence>
<comment type="caution">
    <text evidence="3">The sequence shown here is derived from an EMBL/GenBank/DDBJ whole genome shotgun (WGS) entry which is preliminary data.</text>
</comment>
<feature type="compositionally biased region" description="Gly residues" evidence="1">
    <location>
        <begin position="158"/>
        <end position="167"/>
    </location>
</feature>
<dbReference type="Gene3D" id="3.40.800.20">
    <property type="entry name" value="Histone deacetylase domain"/>
    <property type="match status" value="1"/>
</dbReference>
<dbReference type="SUPFAM" id="SSF52768">
    <property type="entry name" value="Arginase/deacetylase"/>
    <property type="match status" value="1"/>
</dbReference>
<gene>
    <name evidence="3" type="ORF">HYH02_000902</name>
</gene>